<dbReference type="AlphaFoldDB" id="A0A329MUY6"/>
<feature type="domain" description="Major facilitator superfamily (MFS) profile" evidence="8">
    <location>
        <begin position="4"/>
        <end position="388"/>
    </location>
</feature>
<evidence type="ECO:0000256" key="2">
    <source>
        <dbReference type="ARBA" id="ARBA00008335"/>
    </source>
</evidence>
<comment type="caution">
    <text evidence="9">The sequence shown here is derived from an EMBL/GenBank/DDBJ whole genome shotgun (WGS) entry which is preliminary data.</text>
</comment>
<dbReference type="PANTHER" id="PTHR23514:SF3">
    <property type="entry name" value="BYPASS OF STOP CODON PROTEIN 6"/>
    <property type="match status" value="1"/>
</dbReference>
<dbReference type="OrthoDB" id="1674541at2"/>
<keyword evidence="6 7" id="KW-0472">Membrane</keyword>
<proteinExistence type="inferred from homology"/>
<protein>
    <submittedName>
        <fullName evidence="9">MFS transporter</fullName>
    </submittedName>
</protein>
<organism evidence="9 10">
    <name type="scientific">Paenibacillus contaminans</name>
    <dbReference type="NCBI Taxonomy" id="450362"/>
    <lineage>
        <taxon>Bacteria</taxon>
        <taxon>Bacillati</taxon>
        <taxon>Bacillota</taxon>
        <taxon>Bacilli</taxon>
        <taxon>Bacillales</taxon>
        <taxon>Paenibacillaceae</taxon>
        <taxon>Paenibacillus</taxon>
    </lineage>
</organism>
<feature type="transmembrane region" description="Helical" evidence="7">
    <location>
        <begin position="133"/>
        <end position="151"/>
    </location>
</feature>
<evidence type="ECO:0000259" key="8">
    <source>
        <dbReference type="PROSITE" id="PS50850"/>
    </source>
</evidence>
<feature type="transmembrane region" description="Helical" evidence="7">
    <location>
        <begin position="43"/>
        <end position="63"/>
    </location>
</feature>
<evidence type="ECO:0000256" key="7">
    <source>
        <dbReference type="SAM" id="Phobius"/>
    </source>
</evidence>
<dbReference type="Proteomes" id="UP000250369">
    <property type="component" value="Unassembled WGS sequence"/>
</dbReference>
<feature type="transmembrane region" description="Helical" evidence="7">
    <location>
        <begin position="241"/>
        <end position="262"/>
    </location>
</feature>
<feature type="transmembrane region" description="Helical" evidence="7">
    <location>
        <begin position="331"/>
        <end position="349"/>
    </location>
</feature>
<feature type="transmembrane region" description="Helical" evidence="7">
    <location>
        <begin position="205"/>
        <end position="221"/>
    </location>
</feature>
<feature type="transmembrane region" description="Helical" evidence="7">
    <location>
        <begin position="12"/>
        <end position="31"/>
    </location>
</feature>
<evidence type="ECO:0000256" key="3">
    <source>
        <dbReference type="ARBA" id="ARBA00022448"/>
    </source>
</evidence>
<dbReference type="InterPro" id="IPR011701">
    <property type="entry name" value="MFS"/>
</dbReference>
<dbReference type="InterPro" id="IPR036259">
    <property type="entry name" value="MFS_trans_sf"/>
</dbReference>
<comment type="subcellular location">
    <subcellularLocation>
        <location evidence="1">Cell membrane</location>
        <topology evidence="1">Multi-pass membrane protein</topology>
    </subcellularLocation>
</comment>
<dbReference type="InterPro" id="IPR020846">
    <property type="entry name" value="MFS_dom"/>
</dbReference>
<dbReference type="InterPro" id="IPR051788">
    <property type="entry name" value="MFS_Transporter"/>
</dbReference>
<name>A0A329MUY6_9BACL</name>
<keyword evidence="4 7" id="KW-0812">Transmembrane</keyword>
<reference evidence="9 10" key="1">
    <citation type="journal article" date="2009" name="Int. J. Syst. Evol. Microbiol.">
        <title>Paenibacillus contaminans sp. nov., isolated from a contaminated laboratory plate.</title>
        <authorList>
            <person name="Chou J.H."/>
            <person name="Lee J.H."/>
            <person name="Lin M.C."/>
            <person name="Chang P.S."/>
            <person name="Arun A.B."/>
            <person name="Young C.C."/>
            <person name="Chen W.M."/>
        </authorList>
    </citation>
    <scope>NUCLEOTIDE SEQUENCE [LARGE SCALE GENOMIC DNA]</scope>
    <source>
        <strain evidence="9 10">CKOBP-6</strain>
    </source>
</reference>
<evidence type="ECO:0000256" key="6">
    <source>
        <dbReference type="ARBA" id="ARBA00023136"/>
    </source>
</evidence>
<evidence type="ECO:0000313" key="10">
    <source>
        <dbReference type="Proteomes" id="UP000250369"/>
    </source>
</evidence>
<dbReference type="PROSITE" id="PS50850">
    <property type="entry name" value="MFS"/>
    <property type="match status" value="1"/>
</dbReference>
<sequence>MRSFAMTSYLQYFLSGLVITTIGSVMPQLLVHYGISYTEGGRLVFLGSVGFLIGVPLSSYLMVRMNEKTVLSIAALLIAVAQLGMFTLPSFGLVTAFNFINSIGVAALETVVATLMMEVFVGRRAVVMSYLEVSFGLGALLMPIIASILIANGAWKYSFLFTAALAAAMTVIWRFVSFAKDKADVGEPLDASAPPPHRMTARKKWQLLALFGFMIILYSGIEGSLNNFLSSVFIGYLDQVPYYASLSIGIFWTAMVIGRAATGWIIRKMSYGRFLLWSMAGTLAGFIGFIVMQNAAAGYALVTLLGFTMAGVYSITMVYANHTFPGSERFVTSYITGLAGFGGAVLPALTGYVMDHAETAVALWLVAAFAALFIAALLTIFALYQRVGAVRRL</sequence>
<feature type="transmembrane region" description="Helical" evidence="7">
    <location>
        <begin position="298"/>
        <end position="319"/>
    </location>
</feature>
<dbReference type="EMBL" id="QMFB01000002">
    <property type="protein sequence ID" value="RAV22483.1"/>
    <property type="molecule type" value="Genomic_DNA"/>
</dbReference>
<feature type="transmembrane region" description="Helical" evidence="7">
    <location>
        <begin position="274"/>
        <end position="292"/>
    </location>
</feature>
<evidence type="ECO:0000256" key="1">
    <source>
        <dbReference type="ARBA" id="ARBA00004651"/>
    </source>
</evidence>
<dbReference type="Gene3D" id="1.20.1250.20">
    <property type="entry name" value="MFS general substrate transporter like domains"/>
    <property type="match status" value="2"/>
</dbReference>
<dbReference type="SUPFAM" id="SSF103473">
    <property type="entry name" value="MFS general substrate transporter"/>
    <property type="match status" value="1"/>
</dbReference>
<feature type="transmembrane region" description="Helical" evidence="7">
    <location>
        <begin position="361"/>
        <end position="384"/>
    </location>
</feature>
<feature type="transmembrane region" description="Helical" evidence="7">
    <location>
        <begin position="70"/>
        <end position="93"/>
    </location>
</feature>
<dbReference type="GO" id="GO:0005886">
    <property type="term" value="C:plasma membrane"/>
    <property type="evidence" value="ECO:0007669"/>
    <property type="project" value="UniProtKB-SubCell"/>
</dbReference>
<evidence type="ECO:0000256" key="4">
    <source>
        <dbReference type="ARBA" id="ARBA00022692"/>
    </source>
</evidence>
<dbReference type="Pfam" id="PF07690">
    <property type="entry name" value="MFS_1"/>
    <property type="match status" value="1"/>
</dbReference>
<accession>A0A329MUY6</accession>
<keyword evidence="10" id="KW-1185">Reference proteome</keyword>
<keyword evidence="3" id="KW-0813">Transport</keyword>
<dbReference type="GO" id="GO:0022857">
    <property type="term" value="F:transmembrane transporter activity"/>
    <property type="evidence" value="ECO:0007669"/>
    <property type="project" value="InterPro"/>
</dbReference>
<keyword evidence="5 7" id="KW-1133">Transmembrane helix</keyword>
<feature type="transmembrane region" description="Helical" evidence="7">
    <location>
        <begin position="157"/>
        <end position="176"/>
    </location>
</feature>
<evidence type="ECO:0000256" key="5">
    <source>
        <dbReference type="ARBA" id="ARBA00022989"/>
    </source>
</evidence>
<comment type="similarity">
    <text evidence="2">Belongs to the major facilitator superfamily.</text>
</comment>
<dbReference type="RefSeq" id="WP_113029889.1">
    <property type="nucleotide sequence ID" value="NZ_QMFB01000002.1"/>
</dbReference>
<dbReference type="PANTHER" id="PTHR23514">
    <property type="entry name" value="BYPASS OF STOP CODON PROTEIN 6"/>
    <property type="match status" value="1"/>
</dbReference>
<feature type="transmembrane region" description="Helical" evidence="7">
    <location>
        <begin position="99"/>
        <end position="121"/>
    </location>
</feature>
<evidence type="ECO:0000313" key="9">
    <source>
        <dbReference type="EMBL" id="RAV22483.1"/>
    </source>
</evidence>
<gene>
    <name evidence="9" type="ORF">DQG23_05975</name>
</gene>